<dbReference type="Proteomes" id="UP000325415">
    <property type="component" value="Unassembled WGS sequence"/>
</dbReference>
<dbReference type="EMBL" id="QDAG01000002">
    <property type="protein sequence ID" value="KAE8129783.1"/>
    <property type="molecule type" value="Genomic_DNA"/>
</dbReference>
<dbReference type="OrthoDB" id="3240216at2"/>
<evidence type="ECO:0000259" key="3">
    <source>
        <dbReference type="Pfam" id="PF12089"/>
    </source>
</evidence>
<keyword evidence="2" id="KW-0472">Membrane</keyword>
<feature type="region of interest" description="Disordered" evidence="1">
    <location>
        <begin position="36"/>
        <end position="58"/>
    </location>
</feature>
<reference evidence="4 5" key="1">
    <citation type="submission" date="2018-04" db="EMBL/GenBank/DDBJ databases">
        <authorList>
            <person name="Eckel V.P."/>
            <person name="Vogel R.F."/>
        </authorList>
    </citation>
    <scope>NUCLEOTIDE SEQUENCE [LARGE SCALE GENOMIC DNA]</scope>
    <source>
        <strain evidence="5">TMW 2.1764</strain>
    </source>
</reference>
<accession>A0A5N6S614</accession>
<evidence type="ECO:0000313" key="5">
    <source>
        <dbReference type="Proteomes" id="UP000325415"/>
    </source>
</evidence>
<evidence type="ECO:0000256" key="2">
    <source>
        <dbReference type="SAM" id="Phobius"/>
    </source>
</evidence>
<feature type="compositionally biased region" description="Low complexity" evidence="1">
    <location>
        <begin position="36"/>
        <end position="55"/>
    </location>
</feature>
<dbReference type="AlphaFoldDB" id="A0A5N6S614"/>
<keyword evidence="2" id="KW-1133">Transmembrane helix</keyword>
<keyword evidence="2" id="KW-0812">Transmembrane</keyword>
<evidence type="ECO:0000256" key="1">
    <source>
        <dbReference type="SAM" id="MobiDB-lite"/>
    </source>
</evidence>
<organism evidence="4 5">
    <name type="scientific">Bifidobacterium tibiigranuli</name>
    <dbReference type="NCBI Taxonomy" id="2172043"/>
    <lineage>
        <taxon>Bacteria</taxon>
        <taxon>Bacillati</taxon>
        <taxon>Actinomycetota</taxon>
        <taxon>Actinomycetes</taxon>
        <taxon>Bifidobacteriales</taxon>
        <taxon>Bifidobacteriaceae</taxon>
        <taxon>Bifidobacterium</taxon>
    </lineage>
</organism>
<gene>
    <name evidence="4" type="ORF">DDE84_01835</name>
</gene>
<proteinExistence type="predicted"/>
<feature type="transmembrane region" description="Helical" evidence="2">
    <location>
        <begin position="135"/>
        <end position="161"/>
    </location>
</feature>
<evidence type="ECO:0000313" key="4">
    <source>
        <dbReference type="EMBL" id="KAE8129783.1"/>
    </source>
</evidence>
<dbReference type="InterPro" id="IPR021949">
    <property type="entry name" value="DUF3566_TM"/>
</dbReference>
<name>A0A5N6S614_9BIFI</name>
<comment type="caution">
    <text evidence="4">The sequence shown here is derived from an EMBL/GenBank/DDBJ whole genome shotgun (WGS) entry which is preliminary data.</text>
</comment>
<keyword evidence="5" id="KW-1185">Reference proteome</keyword>
<protein>
    <submittedName>
        <fullName evidence="4">DUF3566 domain-containing protein</fullName>
    </submittedName>
</protein>
<feature type="transmembrane region" description="Helical" evidence="2">
    <location>
        <begin position="78"/>
        <end position="101"/>
    </location>
</feature>
<sequence length="178" mass="17986">MARSASNQPAYAPAESGSAAASSSYVSSPAAVSPKAAASSSASPSAKKPAAGAGRRPPRARRMSLSLTHVDAWSVAKVTFLLSVAGAIIQIVAAALVWLLLNVVGVFDQVTQIVSSTGLDAGGFNLGDVFSLGTVLSVVTIFSIIGVVLFTLLATIIAWLYNVVSALVGGVHMTLGDD</sequence>
<dbReference type="Pfam" id="PF12089">
    <property type="entry name" value="DUF3566"/>
    <property type="match status" value="1"/>
</dbReference>
<feature type="domain" description="DUF3566" evidence="3">
    <location>
        <begin position="61"/>
        <end position="177"/>
    </location>
</feature>